<evidence type="ECO:0000313" key="3">
    <source>
        <dbReference type="EMBL" id="PMD26364.1"/>
    </source>
</evidence>
<sequence length="99" mass="11056">MTDDTTTSVLVILLTPLLTHPTLSPAHDIDIARGPEKNPTSTPSCIPSPGPQELHCGTSSESMPICLRFRFFRRKLVRIFSVWQKGRASRPSRGKRSRN</sequence>
<dbReference type="Proteomes" id="UP000235672">
    <property type="component" value="Unassembled WGS sequence"/>
</dbReference>
<keyword evidence="2" id="KW-0732">Signal</keyword>
<evidence type="ECO:0000256" key="1">
    <source>
        <dbReference type="SAM" id="MobiDB-lite"/>
    </source>
</evidence>
<evidence type="ECO:0000313" key="4">
    <source>
        <dbReference type="Proteomes" id="UP000235672"/>
    </source>
</evidence>
<feature type="compositionally biased region" description="Basic and acidic residues" evidence="1">
    <location>
        <begin position="27"/>
        <end position="36"/>
    </location>
</feature>
<dbReference type="EMBL" id="KZ613468">
    <property type="protein sequence ID" value="PMD26364.1"/>
    <property type="molecule type" value="Genomic_DNA"/>
</dbReference>
<proteinExistence type="predicted"/>
<gene>
    <name evidence="3" type="ORF">NA56DRAFT_343271</name>
</gene>
<feature type="region of interest" description="Disordered" evidence="1">
    <location>
        <begin position="24"/>
        <end position="57"/>
    </location>
</feature>
<evidence type="ECO:0000256" key="2">
    <source>
        <dbReference type="SAM" id="SignalP"/>
    </source>
</evidence>
<name>A0A2J6QJE3_9HELO</name>
<feature type="signal peptide" evidence="2">
    <location>
        <begin position="1"/>
        <end position="26"/>
    </location>
</feature>
<accession>A0A2J6QJE3</accession>
<organism evidence="3 4">
    <name type="scientific">Hyaloscypha hepaticicola</name>
    <dbReference type="NCBI Taxonomy" id="2082293"/>
    <lineage>
        <taxon>Eukaryota</taxon>
        <taxon>Fungi</taxon>
        <taxon>Dikarya</taxon>
        <taxon>Ascomycota</taxon>
        <taxon>Pezizomycotina</taxon>
        <taxon>Leotiomycetes</taxon>
        <taxon>Helotiales</taxon>
        <taxon>Hyaloscyphaceae</taxon>
        <taxon>Hyaloscypha</taxon>
    </lineage>
</organism>
<keyword evidence="4" id="KW-1185">Reference proteome</keyword>
<protein>
    <recommendedName>
        <fullName evidence="5">Secreted protein</fullName>
    </recommendedName>
</protein>
<evidence type="ECO:0008006" key="5">
    <source>
        <dbReference type="Google" id="ProtNLM"/>
    </source>
</evidence>
<feature type="chain" id="PRO_5014319532" description="Secreted protein" evidence="2">
    <location>
        <begin position="27"/>
        <end position="99"/>
    </location>
</feature>
<dbReference type="AlphaFoldDB" id="A0A2J6QJE3"/>
<reference evidence="3 4" key="1">
    <citation type="submission" date="2016-05" db="EMBL/GenBank/DDBJ databases">
        <title>A degradative enzymes factory behind the ericoid mycorrhizal symbiosis.</title>
        <authorList>
            <consortium name="DOE Joint Genome Institute"/>
            <person name="Martino E."/>
            <person name="Morin E."/>
            <person name="Grelet G."/>
            <person name="Kuo A."/>
            <person name="Kohler A."/>
            <person name="Daghino S."/>
            <person name="Barry K."/>
            <person name="Choi C."/>
            <person name="Cichocki N."/>
            <person name="Clum A."/>
            <person name="Copeland A."/>
            <person name="Hainaut M."/>
            <person name="Haridas S."/>
            <person name="Labutti K."/>
            <person name="Lindquist E."/>
            <person name="Lipzen A."/>
            <person name="Khouja H.-R."/>
            <person name="Murat C."/>
            <person name="Ohm R."/>
            <person name="Olson A."/>
            <person name="Spatafora J."/>
            <person name="Veneault-Fourrey C."/>
            <person name="Henrissat B."/>
            <person name="Grigoriev I."/>
            <person name="Martin F."/>
            <person name="Perotto S."/>
        </authorList>
    </citation>
    <scope>NUCLEOTIDE SEQUENCE [LARGE SCALE GENOMIC DNA]</scope>
    <source>
        <strain evidence="3 4">UAMH 7357</strain>
    </source>
</reference>